<organism evidence="7 8">
    <name type="scientific">Alicycliphilus denitrificans (strain DSM 14773 / CIP 107495 / K601)</name>
    <dbReference type="NCBI Taxonomy" id="596154"/>
    <lineage>
        <taxon>Bacteria</taxon>
        <taxon>Pseudomonadati</taxon>
        <taxon>Pseudomonadota</taxon>
        <taxon>Betaproteobacteria</taxon>
        <taxon>Burkholderiales</taxon>
        <taxon>Comamonadaceae</taxon>
        <taxon>Alicycliphilus</taxon>
    </lineage>
</organism>
<feature type="binding site" evidence="9 10">
    <location>
        <position position="88"/>
    </location>
    <ligand>
        <name>FAD</name>
        <dbReference type="ChEBI" id="CHEBI:57692"/>
    </ligand>
</feature>
<evidence type="ECO:0000256" key="4">
    <source>
        <dbReference type="ARBA" id="ARBA00023002"/>
    </source>
</evidence>
<sequence>MMTTKPNAETVASRRGFLRATTVAAAASSSLGVLTMTDAQAASASFSAEYDIVVVGSGCAGLTSALFSRWHGNSVVVLEKAAALGGTTFKSAFWYWVPNNVPMRAAGIADPKPDFLKYVARVTRPQFYDPEHPTLGLTQWEYDMCEAIYDSASPAAELLAQKGALPYRHVPFATDYFSELPEDKAKSGRVLTPKDGSPSMANGGQVAIRTLSTAARRDGIAFKTGHRVQRVILNSKGEAIGIEALKDDNSVVRIRARKAVIFGSGGFTHDPELRSNFLNVPVYGGCAAFTNEGDLVRITSSLGVQLRNMNHAWLCPVTFEKAIGRDGSMSGMFSVAGDSMIFVDKRGKRVVNEKLNYNELCQKLFEWDGAKVEYPNLVLISIWDQRSQDHSASNDYGSAIVPPGADDRHVIKSDTLDGLSQQISLRLKKYAGQIGHMELSSDFNANLRESILRFNGFASTGKDEDFHRGERASDVLFNGSTKKEPDQKNPTMWPISSVGPYYAALVGGGTLDTKGGPKTNTHGQILDIHDKPIRGLYGVGNCVASASSGAYWAGGATLGPMIAFAYRAANAAHGEPKRT</sequence>
<dbReference type="InterPro" id="IPR006311">
    <property type="entry name" value="TAT_signal"/>
</dbReference>
<feature type="binding site" evidence="10 11">
    <location>
        <position position="286"/>
    </location>
    <ligand>
        <name>FAD</name>
        <dbReference type="ChEBI" id="CHEBI:57692"/>
        <note>covalent</note>
    </ligand>
</feature>
<dbReference type="InterPro" id="IPR050315">
    <property type="entry name" value="FAD-oxidoreductase_2"/>
</dbReference>
<dbReference type="Gene3D" id="3.50.50.60">
    <property type="entry name" value="FAD/NAD(P)-binding domain"/>
    <property type="match status" value="2"/>
</dbReference>
<feature type="binding site" evidence="9 10">
    <location>
        <position position="557"/>
    </location>
    <ligand>
        <name>FAD</name>
        <dbReference type="ChEBI" id="CHEBI:57692"/>
    </ligand>
</feature>
<dbReference type="GO" id="GO:0008202">
    <property type="term" value="P:steroid metabolic process"/>
    <property type="evidence" value="ECO:0007669"/>
    <property type="project" value="UniProtKB-ARBA"/>
</dbReference>
<feature type="binding site" evidence="9 10">
    <location>
        <position position="79"/>
    </location>
    <ligand>
        <name>FAD</name>
        <dbReference type="ChEBI" id="CHEBI:57692"/>
    </ligand>
</feature>
<dbReference type="PDB" id="8AM8">
    <property type="method" value="X-ray"/>
    <property type="resolution" value="1.85 A"/>
    <property type="chains" value="AAA/BBB=2-579"/>
</dbReference>
<feature type="binding site" evidence="9 10">
    <location>
        <position position="60"/>
    </location>
    <ligand>
        <name>FAD</name>
        <dbReference type="ChEBI" id="CHEBI:57692"/>
    </ligand>
</feature>
<dbReference type="PDB" id="8AM6">
    <property type="method" value="X-ray"/>
    <property type="resolution" value="1.33 A"/>
    <property type="chains" value="AAA/BaB=2-579"/>
</dbReference>
<feature type="binding site" evidence="9 10">
    <location>
        <position position="294"/>
    </location>
    <ligand>
        <name>FAD</name>
        <dbReference type="ChEBI" id="CHEBI:57692"/>
    </ligand>
</feature>
<dbReference type="SUPFAM" id="SSF51905">
    <property type="entry name" value="FAD/NAD(P)-binding domain"/>
    <property type="match status" value="1"/>
</dbReference>
<keyword evidence="3 9" id="KW-0274">FAD</keyword>
<dbReference type="HOGENOM" id="CLU_011398_4_2_4"/>
<evidence type="ECO:0000256" key="2">
    <source>
        <dbReference type="ARBA" id="ARBA00022630"/>
    </source>
</evidence>
<evidence type="ECO:0000313" key="7">
    <source>
        <dbReference type="EMBL" id="AEB86630.1"/>
    </source>
</evidence>
<dbReference type="SUPFAM" id="SSF56425">
    <property type="entry name" value="Succinate dehydrogenase/fumarate reductase flavoprotein, catalytic domain"/>
    <property type="match status" value="1"/>
</dbReference>
<evidence type="ECO:0000259" key="6">
    <source>
        <dbReference type="Pfam" id="PF00890"/>
    </source>
</evidence>
<gene>
    <name evidence="7" type="ordered locus">Alide2_4318</name>
</gene>
<dbReference type="PANTHER" id="PTHR43400">
    <property type="entry name" value="FUMARATE REDUCTASE"/>
    <property type="match status" value="1"/>
</dbReference>
<dbReference type="Proteomes" id="UP000007938">
    <property type="component" value="Chromosome"/>
</dbReference>
<proteinExistence type="evidence at protein level"/>
<feature type="domain" description="FAD-dependent oxidoreductase 2 FAD-binding" evidence="6">
    <location>
        <begin position="51"/>
        <end position="558"/>
    </location>
</feature>
<keyword evidence="5" id="KW-0732">Signal</keyword>
<keyword evidence="2 9" id="KW-0285">Flavoprotein</keyword>
<reference evidence="9 10" key="3">
    <citation type="journal article" date="2024" name="Chem. Sci.">
        <title>Rational design of a cyclohexanone dehydrogenase for enhanced alpha,beta-desaturation and substrate specificity.</title>
        <authorList>
            <person name="Singh W."/>
            <person name="Brown N.L."/>
            <person name="McCue H.V."/>
            <person name="Marriott S.R."/>
            <person name="Wilson R.C."/>
            <person name="Perry J."/>
            <person name="Turkenburg J.P."/>
            <person name="Dubey K.D."/>
            <person name="Prior S.H."/>
            <person name="Carnell A.J."/>
            <person name="Taylor E.J."/>
            <person name="Black G.W."/>
        </authorList>
    </citation>
    <scope>X-RAY CRYSTALLOGRAPHY (1.33 ANGSTROMS) OF 2-579 IN COMPLEX WITH FAD</scope>
</reference>
<evidence type="ECO:0000256" key="5">
    <source>
        <dbReference type="SAM" id="SignalP"/>
    </source>
</evidence>
<dbReference type="GO" id="GO:0000166">
    <property type="term" value="F:nucleotide binding"/>
    <property type="evidence" value="ECO:0007669"/>
    <property type="project" value="UniProtKB-KW"/>
</dbReference>
<feature type="binding site" evidence="9 10">
    <location>
        <position position="87"/>
    </location>
    <ligand>
        <name>FAD</name>
        <dbReference type="ChEBI" id="CHEBI:57692"/>
    </ligand>
</feature>
<keyword evidence="4" id="KW-0560">Oxidoreductase</keyword>
<dbReference type="SMR" id="F4G7N3"/>
<feature type="binding site" evidence="9 10">
    <location>
        <position position="558"/>
    </location>
    <ligand>
        <name>FAD</name>
        <dbReference type="ChEBI" id="CHEBI:57692"/>
    </ligand>
</feature>
<evidence type="ECO:0007829" key="10">
    <source>
        <dbReference type="PDB" id="8AM6"/>
    </source>
</evidence>
<reference evidence="7 8" key="1">
    <citation type="journal article" date="2011" name="J. Bacteriol.">
        <title>Genome Sequences of Alicycliphilus denitrificans Strains BC and K601T.</title>
        <authorList>
            <person name="Oosterkamp M.J."/>
            <person name="Veuskens T."/>
            <person name="Plugge C.M."/>
            <person name="Langenhoff A.A."/>
            <person name="Gerritse J."/>
            <person name="van Berkel W.J."/>
            <person name="Pieper D.H."/>
            <person name="Junca H."/>
            <person name="Goodwin L.A."/>
            <person name="Daligault H.E."/>
            <person name="Bruce D.C."/>
            <person name="Detter J.C."/>
            <person name="Tapia R."/>
            <person name="Han C.S."/>
            <person name="Land M.L."/>
            <person name="Hauser L.J."/>
            <person name="Smidt H."/>
            <person name="Stams A.J."/>
        </authorList>
    </citation>
    <scope>NUCLEOTIDE SEQUENCE [LARGE SCALE GENOMIC DNA]</scope>
    <source>
        <strain evidence="8">DSM 14773 / CIP 107495 / K601</strain>
    </source>
</reference>
<dbReference type="STRING" id="596154.Alide2_4318"/>
<dbReference type="EMBL" id="CP002657">
    <property type="protein sequence ID" value="AEB86630.1"/>
    <property type="molecule type" value="Genomic_DNA"/>
</dbReference>
<feature type="binding site" evidence="9 11">
    <location>
        <position position="290"/>
    </location>
    <ligand>
        <name>FAD</name>
        <dbReference type="ChEBI" id="CHEBI:57692"/>
    </ligand>
</feature>
<dbReference type="InterPro" id="IPR003953">
    <property type="entry name" value="FAD-dep_OxRdtase_2_FAD-bd"/>
</dbReference>
<dbReference type="PDB" id="8AM3">
    <property type="method" value="X-ray"/>
    <property type="resolution" value="1.86 A"/>
    <property type="chains" value="AAA/BBB=2-579"/>
</dbReference>
<dbReference type="GO" id="GO:0016491">
    <property type="term" value="F:oxidoreductase activity"/>
    <property type="evidence" value="ECO:0007669"/>
    <property type="project" value="UniProtKB-KW"/>
</dbReference>
<dbReference type="Pfam" id="PF00890">
    <property type="entry name" value="FAD_binding_2"/>
    <property type="match status" value="1"/>
</dbReference>
<feature type="binding site" evidence="9 10">
    <location>
        <position position="228"/>
    </location>
    <ligand>
        <name>FAD</name>
        <dbReference type="ChEBI" id="CHEBI:57692"/>
    </ligand>
</feature>
<reference evidence="7 8" key="2">
    <citation type="submission" date="2011-04" db="EMBL/GenBank/DDBJ databases">
        <title>Complete sequence of chromosome of Alicycliphilus denitrificans K601.</title>
        <authorList>
            <consortium name="US DOE Joint Genome Institute"/>
            <person name="Lucas S."/>
            <person name="Han J."/>
            <person name="Lapidus A."/>
            <person name="Cheng J.-F."/>
            <person name="Goodwin L."/>
            <person name="Pitluck S."/>
            <person name="Peters L."/>
            <person name="Zeytun A."/>
            <person name="Detter J.C."/>
            <person name="Han C."/>
            <person name="Tapia R."/>
            <person name="Land M."/>
            <person name="Hauser L."/>
            <person name="Kyrpides N."/>
            <person name="Ivanova N."/>
            <person name="Mikhailova N."/>
            <person name="Pagani I."/>
            <person name="Oosterkamp M."/>
            <person name="Pieper D."/>
            <person name="van Berkel W."/>
            <person name="Langenhoff A."/>
            <person name="Smidt H."/>
            <person name="Stams A."/>
            <person name="Woyke T."/>
        </authorList>
    </citation>
    <scope>NUCLEOTIDE SEQUENCE [LARGE SCALE GENOMIC DNA]</scope>
    <source>
        <strain evidence="8">DSM 14773 / CIP 107495 / K601</strain>
    </source>
</reference>
<evidence type="ECO:0000313" key="8">
    <source>
        <dbReference type="Proteomes" id="UP000007938"/>
    </source>
</evidence>
<dbReference type="PROSITE" id="PS51318">
    <property type="entry name" value="TAT"/>
    <property type="match status" value="1"/>
</dbReference>
<protein>
    <submittedName>
        <fullName evidence="7">Fumarate reductase/succinate dehydrogenase flavoprotein domain protein</fullName>
    </submittedName>
</protein>
<dbReference type="eggNOG" id="COG1053">
    <property type="taxonomic scope" value="Bacteria"/>
</dbReference>
<evidence type="ECO:0000256" key="3">
    <source>
        <dbReference type="ARBA" id="ARBA00022827"/>
    </source>
</evidence>
<feature type="chain" id="PRO_5003308252" evidence="5">
    <location>
        <begin position="42"/>
        <end position="579"/>
    </location>
</feature>
<comment type="cofactor">
    <cofactor evidence="1">
        <name>FAD</name>
        <dbReference type="ChEBI" id="CHEBI:57692"/>
    </cofactor>
</comment>
<evidence type="ECO:0000256" key="1">
    <source>
        <dbReference type="ARBA" id="ARBA00001974"/>
    </source>
</evidence>
<evidence type="ECO:0007829" key="9">
    <source>
        <dbReference type="PDB" id="8AM3"/>
    </source>
</evidence>
<dbReference type="AlphaFoldDB" id="F4G7N3"/>
<feature type="binding site" evidence="9 10">
    <location>
        <position position="541"/>
    </location>
    <ligand>
        <name>FAD</name>
        <dbReference type="ChEBI" id="CHEBI:57692"/>
    </ligand>
</feature>
<keyword evidence="9 10" id="KW-0002">3D-structure</keyword>
<keyword evidence="8" id="KW-1185">Reference proteome</keyword>
<dbReference type="Gene3D" id="3.90.700.10">
    <property type="entry name" value="Succinate dehydrogenase/fumarate reductase flavoprotein, catalytic domain"/>
    <property type="match status" value="1"/>
</dbReference>
<dbReference type="InterPro" id="IPR027477">
    <property type="entry name" value="Succ_DH/fumarate_Rdtase_cat_sf"/>
</dbReference>
<dbReference type="PANTHER" id="PTHR43400:SF10">
    <property type="entry name" value="3-OXOSTEROID 1-DEHYDROGENASE"/>
    <property type="match status" value="1"/>
</dbReference>
<feature type="binding site" evidence="9 10">
    <location>
        <position position="94"/>
    </location>
    <ligand>
        <name>FAD</name>
        <dbReference type="ChEBI" id="CHEBI:57692"/>
    </ligand>
</feature>
<dbReference type="InterPro" id="IPR036188">
    <property type="entry name" value="FAD/NAD-bd_sf"/>
</dbReference>
<accession>F4G7N3</accession>
<evidence type="ECO:0007829" key="11">
    <source>
        <dbReference type="PDB" id="8AM8"/>
    </source>
</evidence>
<name>F4G7N3_ALIDK</name>
<keyword evidence="9 10" id="KW-0547">Nucleotide-binding</keyword>
<feature type="binding site" evidence="9 10">
    <location>
        <position position="291"/>
    </location>
    <ligand>
        <name>FAD</name>
        <dbReference type="ChEBI" id="CHEBI:57692"/>
    </ligand>
</feature>
<feature type="binding site" evidence="9 10">
    <location>
        <position position="92"/>
    </location>
    <ligand>
        <name>FAD</name>
        <dbReference type="ChEBI" id="CHEBI:57692"/>
    </ligand>
</feature>
<feature type="signal peptide" evidence="5">
    <location>
        <begin position="1"/>
        <end position="41"/>
    </location>
</feature>
<dbReference type="KEGG" id="adk:Alide2_4318"/>